<comment type="similarity">
    <text evidence="2 6">Belongs to the SPT6 family.</text>
</comment>
<dbReference type="InterPro" id="IPR042066">
    <property type="entry name" value="Spt6_death-like"/>
</dbReference>
<dbReference type="FunFam" id="3.30.420.140:FF:000006">
    <property type="entry name" value="Transcription elongation factor spt6"/>
    <property type="match status" value="1"/>
</dbReference>
<dbReference type="Pfam" id="PF22706">
    <property type="entry name" value="Tex_central_region"/>
    <property type="match status" value="1"/>
</dbReference>
<dbReference type="FunFam" id="3.30.505.10:FF:000050">
    <property type="entry name" value="Transcription elongation factor spt6"/>
    <property type="match status" value="1"/>
</dbReference>
<name>A0AAW1YRY7_RUBAR</name>
<dbReference type="Pfam" id="PF17674">
    <property type="entry name" value="HHH_9"/>
    <property type="match status" value="1"/>
</dbReference>
<dbReference type="PANTHER" id="PTHR10145">
    <property type="entry name" value="TRANSCRIPTION ELONGATION FACTOR SPT6"/>
    <property type="match status" value="1"/>
</dbReference>
<dbReference type="GO" id="GO:0034728">
    <property type="term" value="P:nucleosome organization"/>
    <property type="evidence" value="ECO:0007669"/>
    <property type="project" value="TreeGrafter"/>
</dbReference>
<evidence type="ECO:0000256" key="1">
    <source>
        <dbReference type="ARBA" id="ARBA00004123"/>
    </source>
</evidence>
<dbReference type="InterPro" id="IPR036860">
    <property type="entry name" value="SH2_dom_sf"/>
</dbReference>
<feature type="compositionally biased region" description="Gly residues" evidence="7">
    <location>
        <begin position="1604"/>
        <end position="1617"/>
    </location>
</feature>
<dbReference type="EMBL" id="JBEDUW010000001">
    <property type="protein sequence ID" value="KAK9951343.1"/>
    <property type="molecule type" value="Genomic_DNA"/>
</dbReference>
<organism evidence="9 10">
    <name type="scientific">Rubus argutus</name>
    <name type="common">Southern blackberry</name>
    <dbReference type="NCBI Taxonomy" id="59490"/>
    <lineage>
        <taxon>Eukaryota</taxon>
        <taxon>Viridiplantae</taxon>
        <taxon>Streptophyta</taxon>
        <taxon>Embryophyta</taxon>
        <taxon>Tracheophyta</taxon>
        <taxon>Spermatophyta</taxon>
        <taxon>Magnoliopsida</taxon>
        <taxon>eudicotyledons</taxon>
        <taxon>Gunneridae</taxon>
        <taxon>Pentapetalae</taxon>
        <taxon>rosids</taxon>
        <taxon>fabids</taxon>
        <taxon>Rosales</taxon>
        <taxon>Rosaceae</taxon>
        <taxon>Rosoideae</taxon>
        <taxon>Rosoideae incertae sedis</taxon>
        <taxon>Rubus</taxon>
    </lineage>
</organism>
<dbReference type="PIRSF" id="PIRSF036947">
    <property type="entry name" value="Spt6"/>
    <property type="match status" value="1"/>
</dbReference>
<dbReference type="InterPro" id="IPR012340">
    <property type="entry name" value="NA-bd_OB-fold"/>
</dbReference>
<feature type="compositionally biased region" description="Basic residues" evidence="7">
    <location>
        <begin position="198"/>
        <end position="208"/>
    </location>
</feature>
<dbReference type="Gene3D" id="1.10.10.2740">
    <property type="entry name" value="Spt6, Death-like domain"/>
    <property type="match status" value="1"/>
</dbReference>
<keyword evidence="3" id="KW-0805">Transcription regulation</keyword>
<dbReference type="GO" id="GO:0008023">
    <property type="term" value="C:transcription elongation factor complex"/>
    <property type="evidence" value="ECO:0007669"/>
    <property type="project" value="TreeGrafter"/>
</dbReference>
<comment type="subcellular location">
    <subcellularLocation>
        <location evidence="1 6">Nucleus</location>
    </subcellularLocation>
</comment>
<keyword evidence="10" id="KW-1185">Reference proteome</keyword>
<dbReference type="InterPro" id="IPR037027">
    <property type="entry name" value="YqgF/RNaseH-like_dom_sf"/>
</dbReference>
<feature type="compositionally biased region" description="Acidic residues" evidence="7">
    <location>
        <begin position="153"/>
        <end position="191"/>
    </location>
</feature>
<dbReference type="PANTHER" id="PTHR10145:SF6">
    <property type="entry name" value="TRANSCRIPTION ELONGATION FACTOR SPT6"/>
    <property type="match status" value="1"/>
</dbReference>
<dbReference type="CDD" id="cd09928">
    <property type="entry name" value="SH2_Cterm_SPT6_like"/>
    <property type="match status" value="1"/>
</dbReference>
<dbReference type="Gene3D" id="3.30.420.140">
    <property type="entry name" value="YqgF/RNase H-like domain"/>
    <property type="match status" value="1"/>
</dbReference>
<dbReference type="InterPro" id="IPR017072">
    <property type="entry name" value="TF_Spt6"/>
</dbReference>
<dbReference type="SMART" id="SM00732">
    <property type="entry name" value="YqgFc"/>
    <property type="match status" value="1"/>
</dbReference>
<dbReference type="SUPFAM" id="SSF47781">
    <property type="entry name" value="RuvA domain 2-like"/>
    <property type="match status" value="2"/>
</dbReference>
<dbReference type="SMART" id="SM00316">
    <property type="entry name" value="S1"/>
    <property type="match status" value="1"/>
</dbReference>
<keyword evidence="5 6" id="KW-0539">Nucleus</keyword>
<dbReference type="Gene3D" id="1.10.10.650">
    <property type="entry name" value="RuvA domain 2-like"/>
    <property type="match status" value="1"/>
</dbReference>
<feature type="compositionally biased region" description="Gly residues" evidence="7">
    <location>
        <begin position="1566"/>
        <end position="1575"/>
    </location>
</feature>
<reference evidence="9 10" key="1">
    <citation type="journal article" date="2023" name="G3 (Bethesda)">
        <title>A chromosome-length genome assembly and annotation of blackberry (Rubus argutus, cv. 'Hillquist').</title>
        <authorList>
            <person name="Bruna T."/>
            <person name="Aryal R."/>
            <person name="Dudchenko O."/>
            <person name="Sargent D.J."/>
            <person name="Mead D."/>
            <person name="Buti M."/>
            <person name="Cavallini A."/>
            <person name="Hytonen T."/>
            <person name="Andres J."/>
            <person name="Pham M."/>
            <person name="Weisz D."/>
            <person name="Mascagni F."/>
            <person name="Usai G."/>
            <person name="Natali L."/>
            <person name="Bassil N."/>
            <person name="Fernandez G.E."/>
            <person name="Lomsadze A."/>
            <person name="Armour M."/>
            <person name="Olukolu B."/>
            <person name="Poorten T."/>
            <person name="Britton C."/>
            <person name="Davik J."/>
            <person name="Ashrafi H."/>
            <person name="Aiden E.L."/>
            <person name="Borodovsky M."/>
            <person name="Worthington M."/>
        </authorList>
    </citation>
    <scope>NUCLEOTIDE SEQUENCE [LARGE SCALE GENOMIC DNA]</scope>
    <source>
        <strain evidence="9">PI 553951</strain>
    </source>
</reference>
<keyword evidence="4 6" id="KW-0804">Transcription</keyword>
<dbReference type="Gene3D" id="1.10.3500.10">
    <property type="entry name" value="Tex N-terminal region-like"/>
    <property type="match status" value="1"/>
</dbReference>
<dbReference type="Pfam" id="PF14639">
    <property type="entry name" value="YqgF"/>
    <property type="match status" value="1"/>
</dbReference>
<dbReference type="InterPro" id="IPR055179">
    <property type="entry name" value="Tex-like_central_region"/>
</dbReference>
<feature type="compositionally biased region" description="Basic and acidic residues" evidence="7">
    <location>
        <begin position="1483"/>
        <end position="1496"/>
    </location>
</feature>
<dbReference type="InterPro" id="IPR035019">
    <property type="entry name" value="Spt6_SH2_N"/>
</dbReference>
<sequence length="1654" mass="186639">MGKAVISDEEDEVELEEDDREPLDGDTVDQDGGEEDEDEEDEGPDEYEKDDFIVDDVDEEEQEEEERADSDEERQKKKKRKKKEEYVLDEDDYELLEDNNVIAPRRKGKFKRLKKAQRHAQGDVGGLSDEEEFLGSGKGGRTAEEKLKFTLFGDDEGPPLEDIAEEEEPAEAEDDGEDEMADFIVDEEFDETGVPVNRQRKLKKKKSRQPAGVSSSALQEAHDIFGDVDELLQLRKQGLDSSEWKERRLEDEFEPTVLSEKYMTEKDDRIREIDVPERIQVYEESTGSPPLDEKSIDDESTWIVNQLASGTVPLFGKTGLGNSISRDDIIGFLNLHHVQKLDVPFIAMYRKEDCLSLLKDPEHIDLDDQNLDKNEKASSLKWHKVLWAIQDLHRKWLLLQKRKSALQSYYDKRFEEESRRIYDETRLTLNQQLFESIMKSLKAAESEREVDDVDTKFNLHFPAGEIGVDEGQYKRPKRKSLYSICCKAGLWEVASKFGYTSEQFGLQLSLEKMRMDELEDAKETPEELASNFTCAMFVTPQEVLKGARHMAAVEISCEPCVRKYVRSNYLDMVELSTSPTPDGNAAIDAFHQFAGVKWLQRKPLNRFEDAQWLLIQKAEEEKLLQVTIKLPEERLNKLMSDFNEYYLSDGVSKSAQLWNEQRKLILQDALSNFLLPSMEKEARSLLTSRAKNWLLMEYGKVLWNKVSVGPYQQKENDISSDDEAAPRVMACCWGPGKPATTFVMLDSSGEVLDVLYTGSLTLRSQNVNDQQRKKNDQERVLKFMTDHQPHVAVLGAVNLSCVRLKDDIYEIIFKMVEENPRDVGHDMDGLSIVYGDESLARLYENSRISSDQLPAQSGIVKRAVALGRYLQNPLAMVATLCGPGREILSWKLNPFENFLTPDEKYTMIEQVMVDVTNQVGLDINLAISHEWLFAPLQFISGLGPRKAAFLQRSLVRSGAIFTRKDFLTAHGLSKKVFVNAVGFLRVRRSGLAASSSQFIDLLDDTRIHPESYILAQELAKDVVYEVDGGNDDDDAMEMAIEHVRDRPAFLKKLDVEAYAKSKERENKIQTFCDIRRELIQGFQDWRKKYEELSQDEEFYMISGETEDTLSEGRIVQATVRRVQAQRAICALESGLTGMLMKEDYSDDSRDISDLSERLNEGDILTCKIKSIQKNRYQVFLVCRESEMRNNRNQNIQNVDTYYHEDRRSLQSEQEKARKEKELAKKHFKPRMIVHPRFQNITADEAMKFLSDKDPGESIIRPSSRGPSYLTLTLKVYDGVYAHKDVVEGGKEHKDITSLLRIGKTLKIGEDTFEDLDEVMDRYVDPLVSHLKAMLNYRKFRRGTKAEVDELLKIEKLEFPMRIVYCFGISHEHPGTFILTYIRSTNPHHEYVGLYPKGFKFRKRMFDSIDRLVAHFQKYIDEPQHDSGPSIRSVAAMVPMRSPATGGSSGASAGSGWGGSTNEGGWRGQSFDRDRSSTPSSRTGRNEYRNGGSRDGHPSGLPRPYGGRGRGRGAYNDSRGNSSNNERHDSGYDAPTWGSDTKDGNDGLGNFPGAKVQNSPGKEAFPGGWGAGGSGSGDSSWVDGGGSGSGWASRAGSNDNTGWGQESGGGVGGWGGAGANAAADNEPSGWGSDTKKKGSTTGTSGWGSQSGGGGW</sequence>
<evidence type="ECO:0000256" key="4">
    <source>
        <dbReference type="ARBA" id="ARBA00023163"/>
    </source>
</evidence>
<feature type="compositionally biased region" description="Gly residues" evidence="7">
    <location>
        <begin position="1643"/>
        <end position="1654"/>
    </location>
</feature>
<dbReference type="InterPro" id="IPR028083">
    <property type="entry name" value="Spt6_acidic_N_dom"/>
</dbReference>
<dbReference type="InterPro" id="IPR041692">
    <property type="entry name" value="HHH_9"/>
</dbReference>
<feature type="region of interest" description="Disordered" evidence="7">
    <location>
        <begin position="1"/>
        <end position="89"/>
    </location>
</feature>
<feature type="region of interest" description="Disordered" evidence="7">
    <location>
        <begin position="1439"/>
        <end position="1654"/>
    </location>
</feature>
<dbReference type="SUPFAM" id="SSF53098">
    <property type="entry name" value="Ribonuclease H-like"/>
    <property type="match status" value="1"/>
</dbReference>
<dbReference type="GO" id="GO:0140673">
    <property type="term" value="P:transcription elongation-coupled chromatin remodeling"/>
    <property type="evidence" value="ECO:0007669"/>
    <property type="project" value="InterPro"/>
</dbReference>
<feature type="domain" description="S1 motif" evidence="8">
    <location>
        <begin position="1112"/>
        <end position="1183"/>
    </location>
</feature>
<dbReference type="Pfam" id="PF14635">
    <property type="entry name" value="HHH_7"/>
    <property type="match status" value="1"/>
</dbReference>
<feature type="region of interest" description="Disordered" evidence="7">
    <location>
        <begin position="112"/>
        <end position="139"/>
    </location>
</feature>
<dbReference type="InterPro" id="IPR023319">
    <property type="entry name" value="Tex-like_HTH_dom_sf"/>
</dbReference>
<dbReference type="InterPro" id="IPR023323">
    <property type="entry name" value="Tex-like_dom_sf"/>
</dbReference>
<accession>A0AAW1YRY7</accession>
<dbReference type="FunFam" id="1.10.150.850:FF:000001">
    <property type="entry name" value="Transcription elongation factor spt6"/>
    <property type="match status" value="1"/>
</dbReference>
<evidence type="ECO:0000256" key="6">
    <source>
        <dbReference type="PIRNR" id="PIRNR036947"/>
    </source>
</evidence>
<dbReference type="SUPFAM" id="SSF50249">
    <property type="entry name" value="Nucleic acid-binding proteins"/>
    <property type="match status" value="1"/>
</dbReference>
<dbReference type="FunFam" id="3.30.505.10:FF:000047">
    <property type="entry name" value="Transcription elongation factor spt6"/>
    <property type="match status" value="1"/>
</dbReference>
<comment type="function">
    <text evidence="6">Transcription elongation factor that enhances transcription elongation by RNA polymerase II (RNAPII).</text>
</comment>
<dbReference type="FunFam" id="1.10.3500.10:FF:000004">
    <property type="entry name" value="Transcription elongation factor spt6"/>
    <property type="match status" value="1"/>
</dbReference>
<dbReference type="GO" id="GO:0003676">
    <property type="term" value="F:nucleic acid binding"/>
    <property type="evidence" value="ECO:0007669"/>
    <property type="project" value="InterPro"/>
</dbReference>
<feature type="region of interest" description="Disordered" evidence="7">
    <location>
        <begin position="151"/>
        <end position="218"/>
    </location>
</feature>
<evidence type="ECO:0000256" key="3">
    <source>
        <dbReference type="ARBA" id="ARBA00023015"/>
    </source>
</evidence>
<dbReference type="Pfam" id="PF14633">
    <property type="entry name" value="SH2_2"/>
    <property type="match status" value="1"/>
</dbReference>
<dbReference type="FunFam" id="1.10.10.650:FF:000003">
    <property type="entry name" value="Transcription elongation factor spt6"/>
    <property type="match status" value="1"/>
</dbReference>
<dbReference type="GO" id="GO:0009793">
    <property type="term" value="P:embryo development ending in seed dormancy"/>
    <property type="evidence" value="ECO:0007669"/>
    <property type="project" value="UniProtKB-ARBA"/>
</dbReference>
<feature type="compositionally biased region" description="Gly residues" evidence="7">
    <location>
        <begin position="1446"/>
        <end position="1466"/>
    </location>
</feature>
<dbReference type="InterPro" id="IPR035420">
    <property type="entry name" value="Spt6_SH2"/>
</dbReference>
<dbReference type="Gene3D" id="3.30.505.10">
    <property type="entry name" value="SH2 domain"/>
    <property type="match status" value="2"/>
</dbReference>
<protein>
    <recommendedName>
        <fullName evidence="6">Transcription elongation factor spt6</fullName>
    </recommendedName>
</protein>
<dbReference type="SUPFAM" id="SSF55550">
    <property type="entry name" value="SH2 domain"/>
    <property type="match status" value="2"/>
</dbReference>
<dbReference type="InterPro" id="IPR006641">
    <property type="entry name" value="YqgF/RNaseH-like_dom"/>
</dbReference>
<dbReference type="InterPro" id="IPR028231">
    <property type="entry name" value="Spt6_YqgF"/>
</dbReference>
<feature type="compositionally biased region" description="Acidic residues" evidence="7">
    <location>
        <begin position="7"/>
        <end position="72"/>
    </location>
</feature>
<dbReference type="Gene3D" id="2.40.50.140">
    <property type="entry name" value="Nucleic acid-binding proteins"/>
    <property type="match status" value="1"/>
</dbReference>
<dbReference type="FunFam" id="1.10.10.2740:FF:000002">
    <property type="entry name" value="Transcription elongation factor Spt6"/>
    <property type="match status" value="1"/>
</dbReference>
<dbReference type="Proteomes" id="UP001457282">
    <property type="component" value="Unassembled WGS sequence"/>
</dbReference>
<dbReference type="PROSITE" id="PS50126">
    <property type="entry name" value="S1"/>
    <property type="match status" value="1"/>
</dbReference>
<evidence type="ECO:0000256" key="7">
    <source>
        <dbReference type="SAM" id="MobiDB-lite"/>
    </source>
</evidence>
<dbReference type="InterPro" id="IPR049540">
    <property type="entry name" value="Spt6-like_S1"/>
</dbReference>
<dbReference type="SUPFAM" id="SSF158832">
    <property type="entry name" value="Tex N-terminal region-like"/>
    <property type="match status" value="1"/>
</dbReference>
<dbReference type="InterPro" id="IPR032706">
    <property type="entry name" value="Spt6_HHH"/>
</dbReference>
<dbReference type="Gene3D" id="1.10.150.850">
    <property type="entry name" value="Spt6, helix-hairpin-helix domain"/>
    <property type="match status" value="1"/>
</dbReference>
<evidence type="ECO:0000256" key="2">
    <source>
        <dbReference type="ARBA" id="ARBA00009253"/>
    </source>
</evidence>
<comment type="caution">
    <text evidence="9">The sequence shown here is derived from an EMBL/GenBank/DDBJ whole genome shotgun (WGS) entry which is preliminary data.</text>
</comment>
<dbReference type="FunFam" id="2.40.50.140:FF:000256">
    <property type="entry name" value="Transcription elongation factor spt6"/>
    <property type="match status" value="1"/>
</dbReference>
<evidence type="ECO:0000313" key="9">
    <source>
        <dbReference type="EMBL" id="KAK9951343.1"/>
    </source>
</evidence>
<dbReference type="InterPro" id="IPR035018">
    <property type="entry name" value="Spt6_SH2_C"/>
</dbReference>
<gene>
    <name evidence="9" type="ORF">M0R45_006791</name>
</gene>
<proteinExistence type="inferred from homology"/>
<dbReference type="Pfam" id="PF21710">
    <property type="entry name" value="Spt6_S1"/>
    <property type="match status" value="1"/>
</dbReference>
<dbReference type="GO" id="GO:0031491">
    <property type="term" value="F:nucleosome binding"/>
    <property type="evidence" value="ECO:0007669"/>
    <property type="project" value="TreeGrafter"/>
</dbReference>
<evidence type="ECO:0000259" key="8">
    <source>
        <dbReference type="PROSITE" id="PS50126"/>
    </source>
</evidence>
<dbReference type="InterPro" id="IPR010994">
    <property type="entry name" value="RuvA_2-like"/>
</dbReference>
<dbReference type="InterPro" id="IPR012337">
    <property type="entry name" value="RNaseH-like_sf"/>
</dbReference>
<evidence type="ECO:0000256" key="5">
    <source>
        <dbReference type="ARBA" id="ARBA00023242"/>
    </source>
</evidence>
<dbReference type="InterPro" id="IPR003029">
    <property type="entry name" value="S1_domain"/>
</dbReference>
<dbReference type="Pfam" id="PF14632">
    <property type="entry name" value="SPT6_acidic"/>
    <property type="match status" value="1"/>
</dbReference>
<dbReference type="CDD" id="cd09918">
    <property type="entry name" value="SH2_Nterm_SPT6_like"/>
    <property type="match status" value="1"/>
</dbReference>
<feature type="compositionally biased region" description="Low complexity" evidence="7">
    <location>
        <begin position="1618"/>
        <end position="1631"/>
    </location>
</feature>
<dbReference type="GO" id="GO:0042393">
    <property type="term" value="F:histone binding"/>
    <property type="evidence" value="ECO:0007669"/>
    <property type="project" value="TreeGrafter"/>
</dbReference>
<evidence type="ECO:0000313" key="10">
    <source>
        <dbReference type="Proteomes" id="UP001457282"/>
    </source>
</evidence>